<evidence type="ECO:0000313" key="2">
    <source>
        <dbReference type="EMBL" id="CEL08329.1"/>
    </source>
</evidence>
<protein>
    <recommendedName>
        <fullName evidence="1">VOC domain-containing protein</fullName>
    </recommendedName>
</protein>
<feature type="domain" description="VOC" evidence="1">
    <location>
        <begin position="3"/>
        <end position="132"/>
    </location>
</feature>
<dbReference type="PROSITE" id="PS51819">
    <property type="entry name" value="VOC"/>
    <property type="match status" value="1"/>
</dbReference>
<name>A0A0U5CEL4_ASPCI</name>
<proteinExistence type="predicted"/>
<dbReference type="PANTHER" id="PTHR36503">
    <property type="entry name" value="BLR2520 PROTEIN"/>
    <property type="match status" value="1"/>
</dbReference>
<dbReference type="PANTHER" id="PTHR36503:SF2">
    <property type="entry name" value="BLR2408 PROTEIN"/>
    <property type="match status" value="1"/>
</dbReference>
<dbReference type="OMA" id="VHEMIVT"/>
<dbReference type="SUPFAM" id="SSF54593">
    <property type="entry name" value="Glyoxalase/Bleomycin resistance protein/Dihydroxybiphenyl dioxygenase"/>
    <property type="match status" value="1"/>
</dbReference>
<keyword evidence="3" id="KW-1185">Reference proteome</keyword>
<evidence type="ECO:0000313" key="3">
    <source>
        <dbReference type="Proteomes" id="UP000054771"/>
    </source>
</evidence>
<dbReference type="OrthoDB" id="4181370at2759"/>
<sequence>MPYKDQVVINLPSNDLEASTRFATGLGLTNSTEAGFGAMFRYGEHVMVFFHDHKTFSSWLPADRKIPDATAVTQSIVSLTAPTREKVDEMIEGAINAGGKLGPKMVPNEAEYGMYSRSVEDPNGHLFEVYFHEQGPNSSC</sequence>
<organism evidence="2 3">
    <name type="scientific">Aspergillus calidoustus</name>
    <dbReference type="NCBI Taxonomy" id="454130"/>
    <lineage>
        <taxon>Eukaryota</taxon>
        <taxon>Fungi</taxon>
        <taxon>Dikarya</taxon>
        <taxon>Ascomycota</taxon>
        <taxon>Pezizomycotina</taxon>
        <taxon>Eurotiomycetes</taxon>
        <taxon>Eurotiomycetidae</taxon>
        <taxon>Eurotiales</taxon>
        <taxon>Aspergillaceae</taxon>
        <taxon>Aspergillus</taxon>
        <taxon>Aspergillus subgen. Nidulantes</taxon>
    </lineage>
</organism>
<dbReference type="InterPro" id="IPR037523">
    <property type="entry name" value="VOC_core"/>
</dbReference>
<evidence type="ECO:0000259" key="1">
    <source>
        <dbReference type="PROSITE" id="PS51819"/>
    </source>
</evidence>
<dbReference type="AlphaFoldDB" id="A0A0U5CEL4"/>
<dbReference type="Gene3D" id="3.10.180.10">
    <property type="entry name" value="2,3-Dihydroxybiphenyl 1,2-Dioxygenase, domain 1"/>
    <property type="match status" value="1"/>
</dbReference>
<dbReference type="EMBL" id="CDMC01000011">
    <property type="protein sequence ID" value="CEL08329.1"/>
    <property type="molecule type" value="Genomic_DNA"/>
</dbReference>
<dbReference type="Proteomes" id="UP000054771">
    <property type="component" value="Unassembled WGS sequence"/>
</dbReference>
<dbReference type="InterPro" id="IPR029068">
    <property type="entry name" value="Glyas_Bleomycin-R_OHBP_Dase"/>
</dbReference>
<accession>A0A0U5CEL4</accession>
<reference evidence="3" key="1">
    <citation type="journal article" date="2016" name="Genome Announc.">
        <title>Draft genome sequences of fungus Aspergillus calidoustus.</title>
        <authorList>
            <person name="Horn F."/>
            <person name="Linde J."/>
            <person name="Mattern D.J."/>
            <person name="Walther G."/>
            <person name="Guthke R."/>
            <person name="Scherlach K."/>
            <person name="Martin K."/>
            <person name="Brakhage A.A."/>
            <person name="Petzke L."/>
            <person name="Valiante V."/>
        </authorList>
    </citation>
    <scope>NUCLEOTIDE SEQUENCE [LARGE SCALE GENOMIC DNA]</scope>
    <source>
        <strain evidence="3">SF006504</strain>
    </source>
</reference>
<dbReference type="InterPro" id="IPR004360">
    <property type="entry name" value="Glyas_Fos-R_dOase_dom"/>
</dbReference>
<dbReference type="Pfam" id="PF00903">
    <property type="entry name" value="Glyoxalase"/>
    <property type="match status" value="1"/>
</dbReference>
<gene>
    <name evidence="2" type="ORF">ASPCAL11480</name>
</gene>